<feature type="transmembrane region" description="Helical" evidence="7">
    <location>
        <begin position="21"/>
        <end position="40"/>
    </location>
</feature>
<evidence type="ECO:0000256" key="6">
    <source>
        <dbReference type="SAM" id="MobiDB-lite"/>
    </source>
</evidence>
<dbReference type="InterPro" id="IPR052337">
    <property type="entry name" value="SAT4-like"/>
</dbReference>
<evidence type="ECO:0000256" key="1">
    <source>
        <dbReference type="ARBA" id="ARBA00004141"/>
    </source>
</evidence>
<dbReference type="OrthoDB" id="5417887at2759"/>
<sequence length="351" mass="40508">MELFARNPNIHYVDPTVQLNAGIWTLWSGATAFLIARIWTKTRRGSGLWWDDYILIASWLVLTANDCLICAEYATGYVKPIWGDRMHIMIIVSSCGTLIGLSLTKTAFAVTLLKLTRGFKHWRKCHAVLWFCIVTMCSYNFAKCVVEWGKVCDDKSYDKWYRLDFCLHHHVRNRFKENGNIYNIVMDFVFAAYPWIITWNLSMTRQEKIGLCLTMSLGILVAIESAIRTEWKYHSQKKDEWYFWNNAMSNIWYSSEVAGTIIVQCVPVLRPLLKELHSTLRSKKLASSSEEHALETGRWRGPNPGVPPGERAAGWGVGWGKKWKVENRLEIVDKRLVDTETGVETVCYHAK</sequence>
<keyword evidence="10" id="KW-1185">Reference proteome</keyword>
<feature type="transmembrane region" description="Helical" evidence="7">
    <location>
        <begin position="181"/>
        <end position="202"/>
    </location>
</feature>
<evidence type="ECO:0000256" key="3">
    <source>
        <dbReference type="ARBA" id="ARBA00022989"/>
    </source>
</evidence>
<organism evidence="9 10">
    <name type="scientific">Teratosphaeria destructans</name>
    <dbReference type="NCBI Taxonomy" id="418781"/>
    <lineage>
        <taxon>Eukaryota</taxon>
        <taxon>Fungi</taxon>
        <taxon>Dikarya</taxon>
        <taxon>Ascomycota</taxon>
        <taxon>Pezizomycotina</taxon>
        <taxon>Dothideomycetes</taxon>
        <taxon>Dothideomycetidae</taxon>
        <taxon>Mycosphaerellales</taxon>
        <taxon>Teratosphaeriaceae</taxon>
        <taxon>Teratosphaeria</taxon>
    </lineage>
</organism>
<keyword evidence="4 7" id="KW-0472">Membrane</keyword>
<keyword evidence="2 7" id="KW-0812">Transmembrane</keyword>
<feature type="transmembrane region" description="Helical" evidence="7">
    <location>
        <begin position="52"/>
        <end position="74"/>
    </location>
</feature>
<comment type="subcellular location">
    <subcellularLocation>
        <location evidence="1">Membrane</location>
        <topology evidence="1">Multi-pass membrane protein</topology>
    </subcellularLocation>
</comment>
<proteinExistence type="inferred from homology"/>
<dbReference type="Pfam" id="PF20684">
    <property type="entry name" value="Fung_rhodopsin"/>
    <property type="match status" value="1"/>
</dbReference>
<dbReference type="GO" id="GO:0016020">
    <property type="term" value="C:membrane"/>
    <property type="evidence" value="ECO:0007669"/>
    <property type="project" value="UniProtKB-SubCell"/>
</dbReference>
<feature type="compositionally biased region" description="Basic and acidic residues" evidence="6">
    <location>
        <begin position="289"/>
        <end position="298"/>
    </location>
</feature>
<feature type="region of interest" description="Disordered" evidence="6">
    <location>
        <begin position="287"/>
        <end position="311"/>
    </location>
</feature>
<evidence type="ECO:0000256" key="4">
    <source>
        <dbReference type="ARBA" id="ARBA00023136"/>
    </source>
</evidence>
<comment type="similarity">
    <text evidence="5">Belongs to the SAT4 family.</text>
</comment>
<evidence type="ECO:0000256" key="7">
    <source>
        <dbReference type="SAM" id="Phobius"/>
    </source>
</evidence>
<reference evidence="9 10" key="2">
    <citation type="journal article" date="2021" name="Curr. Genet.">
        <title>Genetic response to nitrogen starvation in the aggressive Eucalyptus foliar pathogen Teratosphaeria destructans.</title>
        <authorList>
            <person name="Havenga M."/>
            <person name="Wingfield B.D."/>
            <person name="Wingfield M.J."/>
            <person name="Dreyer L.L."/>
            <person name="Roets F."/>
            <person name="Aylward J."/>
        </authorList>
    </citation>
    <scope>NUCLEOTIDE SEQUENCE [LARGE SCALE GENOMIC DNA]</scope>
    <source>
        <strain evidence="9">CMW44962</strain>
    </source>
</reference>
<keyword evidence="3 7" id="KW-1133">Transmembrane helix</keyword>
<accession>A0A9W7W437</accession>
<dbReference type="PANTHER" id="PTHR33048">
    <property type="entry name" value="PTH11-LIKE INTEGRAL MEMBRANE PROTEIN (AFU_ORTHOLOGUE AFUA_5G11245)"/>
    <property type="match status" value="1"/>
</dbReference>
<evidence type="ECO:0000256" key="5">
    <source>
        <dbReference type="ARBA" id="ARBA00038359"/>
    </source>
</evidence>
<gene>
    <name evidence="9" type="ORF">Tdes44962_MAKER00266</name>
</gene>
<dbReference type="EMBL" id="RIBY02001112">
    <property type="protein sequence ID" value="KAH9832785.1"/>
    <property type="molecule type" value="Genomic_DNA"/>
</dbReference>
<name>A0A9W7W437_9PEZI</name>
<dbReference type="AlphaFoldDB" id="A0A9W7W437"/>
<dbReference type="InterPro" id="IPR049326">
    <property type="entry name" value="Rhodopsin_dom_fungi"/>
</dbReference>
<dbReference type="Proteomes" id="UP001138500">
    <property type="component" value="Unassembled WGS sequence"/>
</dbReference>
<reference evidence="9 10" key="1">
    <citation type="journal article" date="2018" name="IMA Fungus">
        <title>IMA Genome-F 10: Nine draft genome sequences of Claviceps purpurea s.lat., including C. arundinis, C. humidiphila, and C. cf. spartinae, pseudomolecules for the pitch canker pathogen Fusarium circinatum, draft genome of Davidsoniella eucalypti, Grosmannia galeiformis, Quambalaria eucalypti, and Teratosphaeria destructans.</title>
        <authorList>
            <person name="Wingfield B.D."/>
            <person name="Liu M."/>
            <person name="Nguyen H.D."/>
            <person name="Lane F.A."/>
            <person name="Morgan S.W."/>
            <person name="De Vos L."/>
            <person name="Wilken P.M."/>
            <person name="Duong T.A."/>
            <person name="Aylward J."/>
            <person name="Coetzee M.P."/>
            <person name="Dadej K."/>
            <person name="De Beer Z.W."/>
            <person name="Findlay W."/>
            <person name="Havenga M."/>
            <person name="Kolarik M."/>
            <person name="Menzies J.G."/>
            <person name="Naidoo K."/>
            <person name="Pochopski O."/>
            <person name="Shoukouhi P."/>
            <person name="Santana Q.C."/>
            <person name="Seifert K.A."/>
            <person name="Soal N."/>
            <person name="Steenkamp E.T."/>
            <person name="Tatham C.T."/>
            <person name="van der Nest M.A."/>
            <person name="Wingfield M.J."/>
        </authorList>
    </citation>
    <scope>NUCLEOTIDE SEQUENCE [LARGE SCALE GENOMIC DNA]</scope>
    <source>
        <strain evidence="9">CMW44962</strain>
    </source>
</reference>
<feature type="transmembrane region" description="Helical" evidence="7">
    <location>
        <begin position="125"/>
        <end position="142"/>
    </location>
</feature>
<comment type="caution">
    <text evidence="9">The sequence shown here is derived from an EMBL/GenBank/DDBJ whole genome shotgun (WGS) entry which is preliminary data.</text>
</comment>
<evidence type="ECO:0000313" key="9">
    <source>
        <dbReference type="EMBL" id="KAH9832785.1"/>
    </source>
</evidence>
<feature type="transmembrane region" description="Helical" evidence="7">
    <location>
        <begin position="86"/>
        <end position="113"/>
    </location>
</feature>
<evidence type="ECO:0000256" key="2">
    <source>
        <dbReference type="ARBA" id="ARBA00022692"/>
    </source>
</evidence>
<evidence type="ECO:0000259" key="8">
    <source>
        <dbReference type="Pfam" id="PF20684"/>
    </source>
</evidence>
<protein>
    <submittedName>
        <fullName evidence="9">Integral membrane</fullName>
    </submittedName>
</protein>
<dbReference type="PANTHER" id="PTHR33048:SF147">
    <property type="entry name" value="INTEGRAL MEMBRANE PROTEIN"/>
    <property type="match status" value="1"/>
</dbReference>
<feature type="domain" description="Rhodopsin" evidence="8">
    <location>
        <begin position="36"/>
        <end position="274"/>
    </location>
</feature>
<evidence type="ECO:0000313" key="10">
    <source>
        <dbReference type="Proteomes" id="UP001138500"/>
    </source>
</evidence>